<dbReference type="Proteomes" id="UP001479933">
    <property type="component" value="Chromosome"/>
</dbReference>
<evidence type="ECO:0008006" key="3">
    <source>
        <dbReference type="Google" id="ProtNLM"/>
    </source>
</evidence>
<organism evidence="1 2">
    <name type="scientific">Gordonia hydrophobica</name>
    <dbReference type="NCBI Taxonomy" id="40516"/>
    <lineage>
        <taxon>Bacteria</taxon>
        <taxon>Bacillati</taxon>
        <taxon>Actinomycetota</taxon>
        <taxon>Actinomycetes</taxon>
        <taxon>Mycobacteriales</taxon>
        <taxon>Gordoniaceae</taxon>
        <taxon>Gordonia</taxon>
    </lineage>
</organism>
<protein>
    <recommendedName>
        <fullName evidence="3">IS110 family transposase</fullName>
    </recommendedName>
</protein>
<proteinExistence type="predicted"/>
<accession>A0ABZ2U3P0</accession>
<dbReference type="EMBL" id="CP136137">
    <property type="protein sequence ID" value="WYY08247.1"/>
    <property type="molecule type" value="Genomic_DNA"/>
</dbReference>
<name>A0ABZ2U3P0_9ACTN</name>
<dbReference type="RefSeq" id="WP_341264532.1">
    <property type="nucleotide sequence ID" value="NZ_CP136137.1"/>
</dbReference>
<gene>
    <name evidence="1" type="ORF">RVF87_03985</name>
</gene>
<reference evidence="1 2" key="1">
    <citation type="journal article" date="2023" name="Virus Evol.">
        <title>Computational host range prediction-The good, the bad, and the ugly.</title>
        <authorList>
            <person name="Howell A.A."/>
            <person name="Versoza C.J."/>
            <person name="Pfeifer S.P."/>
        </authorList>
    </citation>
    <scope>NUCLEOTIDE SEQUENCE [LARGE SCALE GENOMIC DNA]</scope>
    <source>
        <strain evidence="1 2">1610/1b</strain>
    </source>
</reference>
<keyword evidence="2" id="KW-1185">Reference proteome</keyword>
<evidence type="ECO:0000313" key="1">
    <source>
        <dbReference type="EMBL" id="WYY08247.1"/>
    </source>
</evidence>
<evidence type="ECO:0000313" key="2">
    <source>
        <dbReference type="Proteomes" id="UP001479933"/>
    </source>
</evidence>
<sequence>MSSVTDLHLGVEVAVGVDTHVHTHTAAIVDAVTGGRLATIEVSTAGEI</sequence>